<keyword evidence="5" id="KW-1185">Reference proteome</keyword>
<evidence type="ECO:0000259" key="3">
    <source>
        <dbReference type="PROSITE" id="PS51186"/>
    </source>
</evidence>
<dbReference type="PANTHER" id="PTHR43877">
    <property type="entry name" value="AMINOALKYLPHOSPHONATE N-ACETYLTRANSFERASE-RELATED-RELATED"/>
    <property type="match status" value="1"/>
</dbReference>
<dbReference type="RefSeq" id="WP_019957465.1">
    <property type="nucleotide sequence ID" value="NZ_CP091512.1"/>
</dbReference>
<organism evidence="4 5">
    <name type="scientific">Vitreoscilla stercoraria</name>
    <dbReference type="NCBI Taxonomy" id="61"/>
    <lineage>
        <taxon>Bacteria</taxon>
        <taxon>Pseudomonadati</taxon>
        <taxon>Pseudomonadota</taxon>
        <taxon>Betaproteobacteria</taxon>
        <taxon>Neisseriales</taxon>
        <taxon>Neisseriaceae</taxon>
        <taxon>Vitreoscilla</taxon>
    </lineage>
</organism>
<keyword evidence="1" id="KW-0808">Transferase</keyword>
<evidence type="ECO:0000313" key="5">
    <source>
        <dbReference type="Proteomes" id="UP000832034"/>
    </source>
</evidence>
<protein>
    <submittedName>
        <fullName evidence="4">GNAT family N-acetyltransferase</fullName>
    </submittedName>
</protein>
<dbReference type="Proteomes" id="UP000832034">
    <property type="component" value="Chromosome"/>
</dbReference>
<evidence type="ECO:0000256" key="2">
    <source>
        <dbReference type="ARBA" id="ARBA00023315"/>
    </source>
</evidence>
<reference evidence="4" key="2">
    <citation type="journal article" date="2022" name="Res Sq">
        <title>Evolution of multicellular longitudinally dividing oral cavity symbionts (Neisseriaceae).</title>
        <authorList>
            <person name="Nyongesa S."/>
            <person name="Weber P."/>
            <person name="Bernet E."/>
            <person name="Pullido F."/>
            <person name="Nieckarz M."/>
            <person name="Delaby M."/>
            <person name="Nieves C."/>
            <person name="Viehboeck T."/>
            <person name="Krause N."/>
            <person name="Rivera-Millot A."/>
            <person name="Nakamura A."/>
            <person name="Vischer N."/>
            <person name="VanNieuwenhze M."/>
            <person name="Brun Y."/>
            <person name="Cava F."/>
            <person name="Bulgheresi S."/>
            <person name="Veyrier F."/>
        </authorList>
    </citation>
    <scope>NUCLEOTIDE SEQUENCE</scope>
    <source>
        <strain evidence="4">SAG 1488-6</strain>
    </source>
</reference>
<keyword evidence="2" id="KW-0012">Acyltransferase</keyword>
<evidence type="ECO:0000256" key="1">
    <source>
        <dbReference type="ARBA" id="ARBA00022679"/>
    </source>
</evidence>
<name>A0ABY4E7Q0_VITST</name>
<dbReference type="SUPFAM" id="SSF55729">
    <property type="entry name" value="Acyl-CoA N-acyltransferases (Nat)"/>
    <property type="match status" value="1"/>
</dbReference>
<proteinExistence type="predicted"/>
<dbReference type="PANTHER" id="PTHR43877:SF2">
    <property type="entry name" value="AMINOALKYLPHOSPHONATE N-ACETYLTRANSFERASE-RELATED"/>
    <property type="match status" value="1"/>
</dbReference>
<feature type="domain" description="N-acetyltransferase" evidence="3">
    <location>
        <begin position="1"/>
        <end position="148"/>
    </location>
</feature>
<dbReference type="InterPro" id="IPR050832">
    <property type="entry name" value="Bact_Acetyltransf"/>
</dbReference>
<dbReference type="Gene3D" id="3.40.630.30">
    <property type="match status" value="1"/>
</dbReference>
<gene>
    <name evidence="4" type="ORF">LVJ81_09155</name>
</gene>
<reference evidence="4" key="1">
    <citation type="submission" date="2021-12" db="EMBL/GenBank/DDBJ databases">
        <authorList>
            <person name="Veyrier F.J."/>
        </authorList>
    </citation>
    <scope>NUCLEOTIDE SEQUENCE</scope>
    <source>
        <strain evidence="4">SAG 1488-6</strain>
    </source>
</reference>
<dbReference type="Pfam" id="PF13508">
    <property type="entry name" value="Acetyltransf_7"/>
    <property type="match status" value="1"/>
</dbReference>
<dbReference type="InterPro" id="IPR016181">
    <property type="entry name" value="Acyl_CoA_acyltransferase"/>
</dbReference>
<accession>A0ABY4E7Q0</accession>
<dbReference type="PROSITE" id="PS51186">
    <property type="entry name" value="GNAT"/>
    <property type="match status" value="1"/>
</dbReference>
<dbReference type="InterPro" id="IPR000182">
    <property type="entry name" value="GNAT_dom"/>
</dbReference>
<sequence length="148" mass="16224">MNIRLAQQTDVAAIEACAIAAYSPYIVAIGRKPAPMLADFAAQIAAKCVYVAENEDGILCGYIVFFQQDEAVLLESVAVIQAAQGQGVGKALVAFCEQTAQSWGIHKVCLYTNEKMTNNSAMYPKIGYVEVDRRSEEGFNRVYFEKVL</sequence>
<dbReference type="CDD" id="cd04301">
    <property type="entry name" value="NAT_SF"/>
    <property type="match status" value="1"/>
</dbReference>
<dbReference type="EMBL" id="CP091512">
    <property type="protein sequence ID" value="UOO91796.1"/>
    <property type="molecule type" value="Genomic_DNA"/>
</dbReference>
<evidence type="ECO:0000313" key="4">
    <source>
        <dbReference type="EMBL" id="UOO91796.1"/>
    </source>
</evidence>